<dbReference type="Proteomes" id="UP000178370">
    <property type="component" value="Unassembled WGS sequence"/>
</dbReference>
<sequence length="463" mass="47734">MRHNIPQGASVIFLALLVSMPLLASAENACPNLTRSLAMGARGSDVLELQRYLINDGQLLSDYATGYFGPLTQEAVGNWQRQNNVVASRDSAGWGTVGPRTRAALALQCGGTSPQNQTTGPIGQSSGTTASTNLGQCKVVPTPVARCATSWRGVRSAGGCISSWFCVSILSAASTPIVPPPSTSTIVSATNKPPLITSFRGPTELHVGEAGAWSVAAADPEGSALTYSFEWGDSSASAFDLIQQFAQSYSSMPNSTHAYSSTGSYQASVTVHDVAGNTTQTSLSITVSRPSNSAATSTATSTNPGTGIGGTGAWCNSAVGIYQHGQTVSGQLISGGPFTYSVVVPLYTCTNGTWVCTQYCSVGQKTPTTTGSTTATPLGNGAQYWCFTASTGNWSSTPCPNNVEHDPTNIGTGNPFGSSNADAQIGGICAPDGRQEFLACPAMQNCFGGGTYLLCSASRWVAM</sequence>
<evidence type="ECO:0000259" key="2">
    <source>
        <dbReference type="PROSITE" id="PS50093"/>
    </source>
</evidence>
<dbReference type="Gene3D" id="1.10.101.10">
    <property type="entry name" value="PGBD-like superfamily/PGBD"/>
    <property type="match status" value="1"/>
</dbReference>
<protein>
    <recommendedName>
        <fullName evidence="2">PKD domain-containing protein</fullName>
    </recommendedName>
</protein>
<dbReference type="PROSITE" id="PS50093">
    <property type="entry name" value="PKD"/>
    <property type="match status" value="1"/>
</dbReference>
<dbReference type="Gene3D" id="2.60.40.10">
    <property type="entry name" value="Immunoglobulins"/>
    <property type="match status" value="1"/>
</dbReference>
<evidence type="ECO:0000256" key="1">
    <source>
        <dbReference type="SAM" id="SignalP"/>
    </source>
</evidence>
<dbReference type="InterPro" id="IPR036366">
    <property type="entry name" value="PGBDSf"/>
</dbReference>
<dbReference type="SUPFAM" id="SSF47090">
    <property type="entry name" value="PGBD-like"/>
    <property type="match status" value="1"/>
</dbReference>
<dbReference type="EMBL" id="MFKV01000001">
    <property type="protein sequence ID" value="OGG51155.1"/>
    <property type="molecule type" value="Genomic_DNA"/>
</dbReference>
<reference evidence="3 4" key="1">
    <citation type="journal article" date="2016" name="Nat. Commun.">
        <title>Thousands of microbial genomes shed light on interconnected biogeochemical processes in an aquifer system.</title>
        <authorList>
            <person name="Anantharaman K."/>
            <person name="Brown C.T."/>
            <person name="Hug L.A."/>
            <person name="Sharon I."/>
            <person name="Castelle C.J."/>
            <person name="Probst A.J."/>
            <person name="Thomas B.C."/>
            <person name="Singh A."/>
            <person name="Wilkins M.J."/>
            <person name="Karaoz U."/>
            <person name="Brodie E.L."/>
            <person name="Williams K.H."/>
            <person name="Hubbard S.S."/>
            <person name="Banfield J.F."/>
        </authorList>
    </citation>
    <scope>NUCLEOTIDE SEQUENCE [LARGE SCALE GENOMIC DNA]</scope>
</reference>
<gene>
    <name evidence="3" type="ORF">A2763_01200</name>
</gene>
<dbReference type="InterPro" id="IPR036365">
    <property type="entry name" value="PGBD-like_sf"/>
</dbReference>
<dbReference type="Pfam" id="PF18911">
    <property type="entry name" value="PKD_4"/>
    <property type="match status" value="1"/>
</dbReference>
<dbReference type="SUPFAM" id="SSF49299">
    <property type="entry name" value="PKD domain"/>
    <property type="match status" value="1"/>
</dbReference>
<dbReference type="InterPro" id="IPR002477">
    <property type="entry name" value="Peptidoglycan-bd-like"/>
</dbReference>
<proteinExistence type="predicted"/>
<comment type="caution">
    <text evidence="3">The sequence shown here is derived from an EMBL/GenBank/DDBJ whole genome shotgun (WGS) entry which is preliminary data.</text>
</comment>
<dbReference type="InterPro" id="IPR013783">
    <property type="entry name" value="Ig-like_fold"/>
</dbReference>
<dbReference type="InterPro" id="IPR035986">
    <property type="entry name" value="PKD_dom_sf"/>
</dbReference>
<accession>A0A1F6CPS0</accession>
<keyword evidence="1" id="KW-0732">Signal</keyword>
<name>A0A1F6CPS0_9BACT</name>
<dbReference type="CDD" id="cd00146">
    <property type="entry name" value="PKD"/>
    <property type="match status" value="1"/>
</dbReference>
<feature type="signal peptide" evidence="1">
    <location>
        <begin position="1"/>
        <end position="24"/>
    </location>
</feature>
<feature type="domain" description="PKD" evidence="2">
    <location>
        <begin position="222"/>
        <end position="294"/>
    </location>
</feature>
<dbReference type="AlphaFoldDB" id="A0A1F6CPS0"/>
<dbReference type="Pfam" id="PF01471">
    <property type="entry name" value="PG_binding_1"/>
    <property type="match status" value="1"/>
</dbReference>
<evidence type="ECO:0000313" key="4">
    <source>
        <dbReference type="Proteomes" id="UP000178370"/>
    </source>
</evidence>
<evidence type="ECO:0000313" key="3">
    <source>
        <dbReference type="EMBL" id="OGG51155.1"/>
    </source>
</evidence>
<organism evidence="3 4">
    <name type="scientific">Candidatus Kaiserbacteria bacterium RIFCSPHIGHO2_01_FULL_54_36</name>
    <dbReference type="NCBI Taxonomy" id="1798482"/>
    <lineage>
        <taxon>Bacteria</taxon>
        <taxon>Candidatus Kaiseribacteriota</taxon>
    </lineage>
</organism>
<dbReference type="STRING" id="1798482.A2763_01200"/>
<dbReference type="InterPro" id="IPR000601">
    <property type="entry name" value="PKD_dom"/>
</dbReference>
<feature type="chain" id="PRO_5009523527" description="PKD domain-containing protein" evidence="1">
    <location>
        <begin position="25"/>
        <end position="463"/>
    </location>
</feature>